<dbReference type="SUPFAM" id="SSF69047">
    <property type="entry name" value="Hypothetical protein YjbJ"/>
    <property type="match status" value="1"/>
</dbReference>
<dbReference type="HOGENOM" id="CLU_135567_4_1_9"/>
<evidence type="ECO:0000256" key="1">
    <source>
        <dbReference type="ARBA" id="ARBA00009129"/>
    </source>
</evidence>
<reference evidence="4" key="1">
    <citation type="submission" date="2011-06" db="EMBL/GenBank/DDBJ databases">
        <title>Complete genome sequence of Paenibacillus mucilaginosus KNP414.</title>
        <authorList>
            <person name="Wang J."/>
            <person name="Hu S."/>
            <person name="Hu X."/>
            <person name="Zhang B."/>
            <person name="Dong D."/>
            <person name="Zhang S."/>
            <person name="Zhao K."/>
            <person name="Wu D."/>
        </authorList>
    </citation>
    <scope>NUCLEOTIDE SEQUENCE [LARGE SCALE GENOMIC DNA]</scope>
    <source>
        <strain evidence="4">KNP414</strain>
    </source>
</reference>
<dbReference type="AlphaFoldDB" id="F8FPI5"/>
<reference evidence="3 4" key="2">
    <citation type="journal article" date="2013" name="Genome Announc.">
        <title>Genome Sequence of Growth-Improving Paenibacillus mucilaginosus Strain KNP414.</title>
        <authorList>
            <person name="Lu J.J."/>
            <person name="Wang J.F."/>
            <person name="Hu X.F."/>
        </authorList>
    </citation>
    <scope>NUCLEOTIDE SEQUENCE [LARGE SCALE GENOMIC DNA]</scope>
    <source>
        <strain evidence="3 4">KNP414</strain>
    </source>
</reference>
<proteinExistence type="inferred from homology"/>
<dbReference type="PANTHER" id="PTHR34977">
    <property type="entry name" value="UPF0337 PROTEIN YJBJ"/>
    <property type="match status" value="1"/>
</dbReference>
<dbReference type="RefSeq" id="WP_013915371.1">
    <property type="nucleotide sequence ID" value="NC_015690.1"/>
</dbReference>
<dbReference type="InterPro" id="IPR026042">
    <property type="entry name" value="YjbJ"/>
</dbReference>
<evidence type="ECO:0000313" key="3">
    <source>
        <dbReference type="EMBL" id="AEI40209.1"/>
    </source>
</evidence>
<accession>F8FPI5</accession>
<dbReference type="Pfam" id="PF05532">
    <property type="entry name" value="CsbD"/>
    <property type="match status" value="1"/>
</dbReference>
<dbReference type="InterPro" id="IPR008462">
    <property type="entry name" value="CsbD"/>
</dbReference>
<dbReference type="KEGG" id="pms:KNP414_01646"/>
<organism evidence="3 4">
    <name type="scientific">Paenibacillus mucilaginosus (strain KNP414)</name>
    <dbReference type="NCBI Taxonomy" id="1036673"/>
    <lineage>
        <taxon>Bacteria</taxon>
        <taxon>Bacillati</taxon>
        <taxon>Bacillota</taxon>
        <taxon>Bacilli</taxon>
        <taxon>Bacillales</taxon>
        <taxon>Paenibacillaceae</taxon>
        <taxon>Paenibacillus</taxon>
    </lineage>
</organism>
<dbReference type="PANTHER" id="PTHR34977:SF1">
    <property type="entry name" value="UPF0337 PROTEIN YJBJ"/>
    <property type="match status" value="1"/>
</dbReference>
<dbReference type="PATRIC" id="fig|1036673.3.peg.1458"/>
<dbReference type="InterPro" id="IPR036629">
    <property type="entry name" value="YjbJ_sf"/>
</dbReference>
<dbReference type="PIRSF" id="PIRSF039008">
    <property type="entry name" value="YjbJ"/>
    <property type="match status" value="1"/>
</dbReference>
<dbReference type="EMBL" id="CP002869">
    <property type="protein sequence ID" value="AEI40209.1"/>
    <property type="molecule type" value="Genomic_DNA"/>
</dbReference>
<comment type="similarity">
    <text evidence="1">Belongs to the UPF0337 (CsbD) family.</text>
</comment>
<name>F8FPI5_PAEMK</name>
<protein>
    <submittedName>
        <fullName evidence="3">CsbD family protein</fullName>
    </submittedName>
</protein>
<sequence length="72" mass="8648">METTVLKGKWNQIKGEVKKQWGELTDDDLEQISGEKDRLIGILQERYGHAREDIEREYKEWSIRWTDSDPLR</sequence>
<evidence type="ECO:0000259" key="2">
    <source>
        <dbReference type="Pfam" id="PF05532"/>
    </source>
</evidence>
<dbReference type="Proteomes" id="UP000006620">
    <property type="component" value="Chromosome"/>
</dbReference>
<dbReference type="Gene3D" id="1.10.1470.10">
    <property type="entry name" value="YjbJ"/>
    <property type="match status" value="1"/>
</dbReference>
<dbReference type="InterPro" id="IPR050423">
    <property type="entry name" value="UPF0337_stress_rsp"/>
</dbReference>
<evidence type="ECO:0000313" key="4">
    <source>
        <dbReference type="Proteomes" id="UP000006620"/>
    </source>
</evidence>
<feature type="domain" description="CsbD-like" evidence="2">
    <location>
        <begin position="6"/>
        <end position="56"/>
    </location>
</feature>
<gene>
    <name evidence="3" type="ordered locus">KNP414_01646</name>
</gene>